<evidence type="ECO:0000313" key="8">
    <source>
        <dbReference type="Proteomes" id="UP001629156"/>
    </source>
</evidence>
<dbReference type="Pfam" id="PF03852">
    <property type="entry name" value="Vsr"/>
    <property type="match status" value="1"/>
</dbReference>
<dbReference type="EC" id="3.1.-.-" evidence="6"/>
<keyword evidence="5 6" id="KW-0234">DNA repair</keyword>
<dbReference type="CDD" id="cd00221">
    <property type="entry name" value="Vsr"/>
    <property type="match status" value="1"/>
</dbReference>
<dbReference type="InterPro" id="IPR004603">
    <property type="entry name" value="DNA_mismatch_endonuc_vsr"/>
</dbReference>
<dbReference type="NCBIfam" id="TIGR00632">
    <property type="entry name" value="vsr"/>
    <property type="match status" value="1"/>
</dbReference>
<dbReference type="GO" id="GO:0004519">
    <property type="term" value="F:endonuclease activity"/>
    <property type="evidence" value="ECO:0007669"/>
    <property type="project" value="UniProtKB-KW"/>
</dbReference>
<evidence type="ECO:0000256" key="4">
    <source>
        <dbReference type="ARBA" id="ARBA00022801"/>
    </source>
</evidence>
<dbReference type="Proteomes" id="UP001629156">
    <property type="component" value="Unassembled WGS sequence"/>
</dbReference>
<evidence type="ECO:0000313" key="7">
    <source>
        <dbReference type="EMBL" id="MFL9844072.1"/>
    </source>
</evidence>
<accession>A0ABW8YXI6</accession>
<reference evidence="7 8" key="1">
    <citation type="submission" date="2024-06" db="EMBL/GenBank/DDBJ databases">
        <authorList>
            <person name="Kaempfer P."/>
            <person name="Viver T."/>
        </authorList>
    </citation>
    <scope>NUCLEOTIDE SEQUENCE [LARGE SCALE GENOMIC DNA]</scope>
    <source>
        <strain evidence="7 8">ST-119</strain>
    </source>
</reference>
<evidence type="ECO:0000256" key="3">
    <source>
        <dbReference type="ARBA" id="ARBA00022763"/>
    </source>
</evidence>
<evidence type="ECO:0000256" key="5">
    <source>
        <dbReference type="ARBA" id="ARBA00023204"/>
    </source>
</evidence>
<keyword evidence="8" id="KW-1185">Reference proteome</keyword>
<organism evidence="7 8">
    <name type="scientific">Flavobacterium rhizosphaerae</name>
    <dbReference type="NCBI Taxonomy" id="3163298"/>
    <lineage>
        <taxon>Bacteria</taxon>
        <taxon>Pseudomonadati</taxon>
        <taxon>Bacteroidota</taxon>
        <taxon>Flavobacteriia</taxon>
        <taxon>Flavobacteriales</taxon>
        <taxon>Flavobacteriaceae</taxon>
        <taxon>Flavobacterium</taxon>
    </lineage>
</organism>
<protein>
    <recommendedName>
        <fullName evidence="6">Very short patch repair endonuclease</fullName>
        <ecNumber evidence="6">3.1.-.-</ecNumber>
    </recommendedName>
</protein>
<keyword evidence="4 6" id="KW-0378">Hydrolase</keyword>
<evidence type="ECO:0000256" key="2">
    <source>
        <dbReference type="ARBA" id="ARBA00022759"/>
    </source>
</evidence>
<comment type="function">
    <text evidence="6">May nick specific sequences that contain T:G mispairs resulting from m5C-deamination.</text>
</comment>
<keyword evidence="1 6" id="KW-0540">Nuclease</keyword>
<dbReference type="PIRSF" id="PIRSF018267">
    <property type="entry name" value="VSR_endonuc"/>
    <property type="match status" value="1"/>
</dbReference>
<sequence>MDVHTTEQRSKNMAAIKATGTKPEIFLAKKLWALGYRYRKNNKTVFGKPDFTFKKYKIAIFIDSEFFHGKNFYTKKKPATNTEFWERKILGNIERDRKVNEFLINDGWVVLRFWAKDVYNRTMEILSEIETCFKDKLS</sequence>
<dbReference type="InterPro" id="IPR011335">
    <property type="entry name" value="Restrct_endonuc-II-like"/>
</dbReference>
<comment type="caution">
    <text evidence="7">The sequence shown here is derived from an EMBL/GenBank/DDBJ whole genome shotgun (WGS) entry which is preliminary data.</text>
</comment>
<dbReference type="SUPFAM" id="SSF52980">
    <property type="entry name" value="Restriction endonuclease-like"/>
    <property type="match status" value="1"/>
</dbReference>
<proteinExistence type="inferred from homology"/>
<comment type="similarity">
    <text evidence="6">Belongs to the vsr family.</text>
</comment>
<gene>
    <name evidence="7" type="ORF">ABS766_06540</name>
</gene>
<keyword evidence="3 6" id="KW-0227">DNA damage</keyword>
<evidence type="ECO:0000256" key="6">
    <source>
        <dbReference type="PIRNR" id="PIRNR018267"/>
    </source>
</evidence>
<keyword evidence="2 6" id="KW-0255">Endonuclease</keyword>
<dbReference type="Gene3D" id="3.40.960.10">
    <property type="entry name" value="VSR Endonuclease"/>
    <property type="match status" value="1"/>
</dbReference>
<evidence type="ECO:0000256" key="1">
    <source>
        <dbReference type="ARBA" id="ARBA00022722"/>
    </source>
</evidence>
<dbReference type="RefSeq" id="WP_408084322.1">
    <property type="nucleotide sequence ID" value="NZ_JBELPZ010000004.1"/>
</dbReference>
<dbReference type="EMBL" id="JBELPZ010000004">
    <property type="protein sequence ID" value="MFL9844072.1"/>
    <property type="molecule type" value="Genomic_DNA"/>
</dbReference>
<name>A0ABW8YXI6_9FLAO</name>